<dbReference type="Proteomes" id="UP000503840">
    <property type="component" value="Unassembled WGS sequence"/>
</dbReference>
<dbReference type="GO" id="GO:0006508">
    <property type="term" value="P:proteolysis"/>
    <property type="evidence" value="ECO:0007669"/>
    <property type="project" value="UniProtKB-KW"/>
</dbReference>
<protein>
    <submittedName>
        <fullName evidence="4">Peptidase U32</fullName>
    </submittedName>
</protein>
<proteinExistence type="inferred from homology"/>
<dbReference type="InterPro" id="IPR051454">
    <property type="entry name" value="RNA/ubiquinone_mod_enzymes"/>
</dbReference>
<keyword evidence="2" id="KW-0378">Hydrolase</keyword>
<evidence type="ECO:0000256" key="3">
    <source>
        <dbReference type="ARBA" id="ARBA00038374"/>
    </source>
</evidence>
<dbReference type="AlphaFoldDB" id="A0A7J0BET6"/>
<dbReference type="PANTHER" id="PTHR30217:SF6">
    <property type="entry name" value="TRNA HYDROXYLATION PROTEIN P"/>
    <property type="match status" value="1"/>
</dbReference>
<name>A0A7J0BET6_9BACT</name>
<dbReference type="InterPro" id="IPR001539">
    <property type="entry name" value="Peptidase_U32"/>
</dbReference>
<dbReference type="EMBL" id="BLVO01000004">
    <property type="protein sequence ID" value="GFM32233.1"/>
    <property type="molecule type" value="Genomic_DNA"/>
</dbReference>
<gene>
    <name evidence="4" type="ORF">DSM101010T_05980</name>
</gene>
<accession>A0A7J0BET6</accession>
<reference evidence="4 5" key="1">
    <citation type="submission" date="2020-05" db="EMBL/GenBank/DDBJ databases">
        <title>Draft genome sequence of Desulfovibrio sp. strain HN2T.</title>
        <authorList>
            <person name="Ueno A."/>
            <person name="Tamazawa S."/>
            <person name="Tamamura S."/>
            <person name="Murakami T."/>
            <person name="Kiyama T."/>
            <person name="Inomata H."/>
            <person name="Amano Y."/>
            <person name="Miyakawa K."/>
            <person name="Tamaki H."/>
            <person name="Naganuma T."/>
            <person name="Kaneko K."/>
        </authorList>
    </citation>
    <scope>NUCLEOTIDE SEQUENCE [LARGE SCALE GENOMIC DNA]</scope>
    <source>
        <strain evidence="4 5">HN2</strain>
    </source>
</reference>
<evidence type="ECO:0000313" key="5">
    <source>
        <dbReference type="Proteomes" id="UP000503840"/>
    </source>
</evidence>
<keyword evidence="1" id="KW-0645">Protease</keyword>
<dbReference type="GO" id="GO:0008233">
    <property type="term" value="F:peptidase activity"/>
    <property type="evidence" value="ECO:0007669"/>
    <property type="project" value="UniProtKB-KW"/>
</dbReference>
<comment type="similarity">
    <text evidence="3">Belongs to the peptidase U32 family.</text>
</comment>
<dbReference type="Pfam" id="PF01136">
    <property type="entry name" value="Peptidase_U32"/>
    <property type="match status" value="1"/>
</dbReference>
<evidence type="ECO:0000256" key="2">
    <source>
        <dbReference type="ARBA" id="ARBA00022801"/>
    </source>
</evidence>
<sequence length="434" mass="47993">MPMTLPELLCPAGDMDRLDAALTYGANACYLGGTSLSLRAGTGGFDREALDTACSKAHARGASIYYTLNVLPHETHLSGIAASLEVLAESAVDGLIIADPGVLRMARRYAPDKAVHLSTQANTANSEAVGFWYDLGIRRVNLARELGARAMRELVRNYPDMEFEVFVHGAMCLALSGRCLLSAWLNRRPANLGECTHPCRFEYRATDLSGRCHDCAAEGHAHMGDALLGVEEKTRDTGTMWEVTREEPYSAFWAPEDLCLVKYMPWFVRTGIASLKIEGRMKTPSYVAHVTDAYRTALDDVAAGCFRPEKYLYELRNTASRNLNTGFFLPDGNRVSLPPLQDTERRPIVAQVRERLAEDAWKVAVRSPWNSDRPIQIMQTGLRRPELPAGAYTLENHRGEASTQLHPGMEGVLRCDPSILPSGPETLEHGLFLR</sequence>
<dbReference type="PROSITE" id="PS01276">
    <property type="entry name" value="PEPTIDASE_U32"/>
    <property type="match status" value="1"/>
</dbReference>
<evidence type="ECO:0000313" key="4">
    <source>
        <dbReference type="EMBL" id="GFM32233.1"/>
    </source>
</evidence>
<keyword evidence="5" id="KW-1185">Reference proteome</keyword>
<organism evidence="4 5">
    <name type="scientific">Desulfovibrio subterraneus</name>
    <dbReference type="NCBI Taxonomy" id="2718620"/>
    <lineage>
        <taxon>Bacteria</taxon>
        <taxon>Pseudomonadati</taxon>
        <taxon>Thermodesulfobacteriota</taxon>
        <taxon>Desulfovibrionia</taxon>
        <taxon>Desulfovibrionales</taxon>
        <taxon>Desulfovibrionaceae</taxon>
        <taxon>Desulfovibrio</taxon>
    </lineage>
</organism>
<dbReference type="PANTHER" id="PTHR30217">
    <property type="entry name" value="PEPTIDASE U32 FAMILY"/>
    <property type="match status" value="1"/>
</dbReference>
<evidence type="ECO:0000256" key="1">
    <source>
        <dbReference type="ARBA" id="ARBA00022670"/>
    </source>
</evidence>
<comment type="caution">
    <text evidence="4">The sequence shown here is derived from an EMBL/GenBank/DDBJ whole genome shotgun (WGS) entry which is preliminary data.</text>
</comment>